<dbReference type="GO" id="GO:0003677">
    <property type="term" value="F:DNA binding"/>
    <property type="evidence" value="ECO:0007669"/>
    <property type="project" value="InterPro"/>
</dbReference>
<comment type="caution">
    <text evidence="2">The sequence shown here is derived from an EMBL/GenBank/DDBJ whole genome shotgun (WGS) entry which is preliminary data.</text>
</comment>
<dbReference type="SUPFAM" id="SSF52980">
    <property type="entry name" value="Restriction endonuclease-like"/>
    <property type="match status" value="1"/>
</dbReference>
<dbReference type="Pfam" id="PF04471">
    <property type="entry name" value="Mrr_cat"/>
    <property type="match status" value="1"/>
</dbReference>
<dbReference type="InterPro" id="IPR007560">
    <property type="entry name" value="Restrct_endonuc_IV_Mrr"/>
</dbReference>
<sequence>MSKKNELDWEEYEAITKYIYGALGEQYGIKVIGFGRKFKVKGKSGVSHQIDVLTEQIDGTRKLLTAIECKYWKKKVNKDIVMKLSETMQDSDISSGIIVCKTGFTRDTLTYAEHKGIKLVELREADENDRDFNRTFEIGILDIRMNVMVTRANITRIDFGSKVITDEREIMAMYQARLHDSQGSELAFMKFIRHFSDELESRNELLTSTTVDYPLKVKLFLKFQGREIETEKISITGFFTKTDESTNRSFLLTDQVWMIMNELFDKRNLSLSKSGLIWNRSLEA</sequence>
<evidence type="ECO:0000313" key="3">
    <source>
        <dbReference type="Proteomes" id="UP000291117"/>
    </source>
</evidence>
<proteinExistence type="predicted"/>
<dbReference type="GO" id="GO:0009307">
    <property type="term" value="P:DNA restriction-modification system"/>
    <property type="evidence" value="ECO:0007669"/>
    <property type="project" value="InterPro"/>
</dbReference>
<dbReference type="GO" id="GO:0004519">
    <property type="term" value="F:endonuclease activity"/>
    <property type="evidence" value="ECO:0007669"/>
    <property type="project" value="InterPro"/>
</dbReference>
<name>A0A4R0N9V2_9SPHI</name>
<feature type="domain" description="Restriction endonuclease type IV Mrr" evidence="1">
    <location>
        <begin position="6"/>
        <end position="122"/>
    </location>
</feature>
<dbReference type="InterPro" id="IPR011335">
    <property type="entry name" value="Restrct_endonuc-II-like"/>
</dbReference>
<keyword evidence="3" id="KW-1185">Reference proteome</keyword>
<evidence type="ECO:0000313" key="2">
    <source>
        <dbReference type="EMBL" id="TCC95034.1"/>
    </source>
</evidence>
<dbReference type="Gene3D" id="3.40.1350.10">
    <property type="match status" value="1"/>
</dbReference>
<accession>A0A4R0N9V2</accession>
<dbReference type="AlphaFoldDB" id="A0A4R0N9V2"/>
<dbReference type="InterPro" id="IPR011856">
    <property type="entry name" value="tRNA_endonuc-like_dom_sf"/>
</dbReference>
<protein>
    <recommendedName>
        <fullName evidence="1">Restriction endonuclease type IV Mrr domain-containing protein</fullName>
    </recommendedName>
</protein>
<gene>
    <name evidence="2" type="ORF">EZ444_16135</name>
</gene>
<dbReference type="Proteomes" id="UP000291117">
    <property type="component" value="Unassembled WGS sequence"/>
</dbReference>
<reference evidence="2 3" key="1">
    <citation type="submission" date="2019-02" db="EMBL/GenBank/DDBJ databases">
        <title>Pedobacter sp. RP-3-8 sp. nov., isolated from Arctic soil.</title>
        <authorList>
            <person name="Dahal R.H."/>
        </authorList>
    </citation>
    <scope>NUCLEOTIDE SEQUENCE [LARGE SCALE GENOMIC DNA]</scope>
    <source>
        <strain evidence="2 3">RP-3-8</strain>
    </source>
</reference>
<evidence type="ECO:0000259" key="1">
    <source>
        <dbReference type="Pfam" id="PF04471"/>
    </source>
</evidence>
<organism evidence="2 3">
    <name type="scientific">Pedobacter hiemivivus</name>
    <dbReference type="NCBI Taxonomy" id="2530454"/>
    <lineage>
        <taxon>Bacteria</taxon>
        <taxon>Pseudomonadati</taxon>
        <taxon>Bacteroidota</taxon>
        <taxon>Sphingobacteriia</taxon>
        <taxon>Sphingobacteriales</taxon>
        <taxon>Sphingobacteriaceae</taxon>
        <taxon>Pedobacter</taxon>
    </lineage>
</organism>
<dbReference type="EMBL" id="SJSM01000010">
    <property type="protein sequence ID" value="TCC95034.1"/>
    <property type="molecule type" value="Genomic_DNA"/>
</dbReference>
<dbReference type="OrthoDB" id="744987at2"/>
<dbReference type="RefSeq" id="WP_131610182.1">
    <property type="nucleotide sequence ID" value="NZ_SJSM01000010.1"/>
</dbReference>